<dbReference type="Proteomes" id="UP001476798">
    <property type="component" value="Unassembled WGS sequence"/>
</dbReference>
<evidence type="ECO:0000313" key="3">
    <source>
        <dbReference type="Proteomes" id="UP001476798"/>
    </source>
</evidence>
<accession>A0ABV0PV47</accession>
<proteinExistence type="predicted"/>
<dbReference type="EMBL" id="JAHRIO010090143">
    <property type="protein sequence ID" value="MEQ2187399.1"/>
    <property type="molecule type" value="Genomic_DNA"/>
</dbReference>
<keyword evidence="3" id="KW-1185">Reference proteome</keyword>
<organism evidence="2 3">
    <name type="scientific">Goodea atripinnis</name>
    <dbReference type="NCBI Taxonomy" id="208336"/>
    <lineage>
        <taxon>Eukaryota</taxon>
        <taxon>Metazoa</taxon>
        <taxon>Chordata</taxon>
        <taxon>Craniata</taxon>
        <taxon>Vertebrata</taxon>
        <taxon>Euteleostomi</taxon>
        <taxon>Actinopterygii</taxon>
        <taxon>Neopterygii</taxon>
        <taxon>Teleostei</taxon>
        <taxon>Neoteleostei</taxon>
        <taxon>Acanthomorphata</taxon>
        <taxon>Ovalentaria</taxon>
        <taxon>Atherinomorphae</taxon>
        <taxon>Cyprinodontiformes</taxon>
        <taxon>Goodeidae</taxon>
        <taxon>Goodea</taxon>
    </lineage>
</organism>
<name>A0ABV0PV47_9TELE</name>
<keyword evidence="1" id="KW-0812">Transmembrane</keyword>
<reference evidence="2 3" key="1">
    <citation type="submission" date="2021-06" db="EMBL/GenBank/DDBJ databases">
        <authorList>
            <person name="Palmer J.M."/>
        </authorList>
    </citation>
    <scope>NUCLEOTIDE SEQUENCE [LARGE SCALE GENOMIC DNA]</scope>
    <source>
        <strain evidence="2 3">GA_2019</strain>
        <tissue evidence="2">Muscle</tissue>
    </source>
</reference>
<sequence>MWVSHLPNNVISDTKTQMRAFHNQDCCGRFIFMILFFLFSYLRGISSPAVILEFNTKTNEHEVFKSRRNASSKPVEPSGKFHLLCYLLGVESEYSSQSKVVV</sequence>
<gene>
    <name evidence="2" type="ORF">GOODEAATRI_004352</name>
</gene>
<feature type="transmembrane region" description="Helical" evidence="1">
    <location>
        <begin position="26"/>
        <end position="42"/>
    </location>
</feature>
<keyword evidence="1" id="KW-0472">Membrane</keyword>
<keyword evidence="1" id="KW-1133">Transmembrane helix</keyword>
<protein>
    <submittedName>
        <fullName evidence="2">Uncharacterized protein</fullName>
    </submittedName>
</protein>
<evidence type="ECO:0000256" key="1">
    <source>
        <dbReference type="SAM" id="Phobius"/>
    </source>
</evidence>
<comment type="caution">
    <text evidence="2">The sequence shown here is derived from an EMBL/GenBank/DDBJ whole genome shotgun (WGS) entry which is preliminary data.</text>
</comment>
<evidence type="ECO:0000313" key="2">
    <source>
        <dbReference type="EMBL" id="MEQ2187399.1"/>
    </source>
</evidence>